<evidence type="ECO:0008006" key="9">
    <source>
        <dbReference type="Google" id="ProtNLM"/>
    </source>
</evidence>
<comment type="similarity">
    <text evidence="2">Belongs to the MmpS family.</text>
</comment>
<dbReference type="InterPro" id="IPR008693">
    <property type="entry name" value="MmpS"/>
</dbReference>
<evidence type="ECO:0000256" key="1">
    <source>
        <dbReference type="ARBA" id="ARBA00004236"/>
    </source>
</evidence>
<sequence length="139" mass="14821">MRRLWIPLVVLVVVGAGGLTVSRLHGIFGSEKRLSYADTKVDNSKPFNPKRLKYEIFGPPGTEAEISYFDANGDPQHVDGAKLPWSLEFPITTAASIGSIAAQGDSDSIGCRITVDGVVKAEKVTNEVSAFASCLLKAA</sequence>
<protein>
    <recommendedName>
        <fullName evidence="9">MmpS4 protein</fullName>
    </recommendedName>
</protein>
<evidence type="ECO:0000313" key="7">
    <source>
        <dbReference type="EMBL" id="ORW28898.1"/>
    </source>
</evidence>
<gene>
    <name evidence="7" type="ORF">AWC19_26230</name>
</gene>
<evidence type="ECO:0000256" key="5">
    <source>
        <dbReference type="ARBA" id="ARBA00022989"/>
    </source>
</evidence>
<comment type="subcellular location">
    <subcellularLocation>
        <location evidence="1">Cell membrane</location>
    </subcellularLocation>
</comment>
<name>A0A1X1ZWZ3_9MYCO</name>
<evidence type="ECO:0000256" key="4">
    <source>
        <dbReference type="ARBA" id="ARBA00022692"/>
    </source>
</evidence>
<keyword evidence="5" id="KW-1133">Transmembrane helix</keyword>
<reference evidence="7 8" key="1">
    <citation type="submission" date="2016-01" db="EMBL/GenBank/DDBJ databases">
        <title>The new phylogeny of the genus Mycobacterium.</title>
        <authorList>
            <person name="Tarcisio F."/>
            <person name="Conor M."/>
            <person name="Antonella G."/>
            <person name="Elisabetta G."/>
            <person name="Giulia F.S."/>
            <person name="Sara T."/>
            <person name="Anna F."/>
            <person name="Clotilde B."/>
            <person name="Roberto B."/>
            <person name="Veronica D.S."/>
            <person name="Fabio R."/>
            <person name="Monica P."/>
            <person name="Olivier J."/>
            <person name="Enrico T."/>
            <person name="Nicola S."/>
        </authorList>
    </citation>
    <scope>NUCLEOTIDE SEQUENCE [LARGE SCALE GENOMIC DNA]</scope>
    <source>
        <strain evidence="7 8">DSM 44572</strain>
    </source>
</reference>
<accession>A0A1X1ZWZ3</accession>
<evidence type="ECO:0000256" key="2">
    <source>
        <dbReference type="ARBA" id="ARBA00007531"/>
    </source>
</evidence>
<dbReference type="STRING" id="153971.AWC19_26230"/>
<dbReference type="GO" id="GO:0005886">
    <property type="term" value="C:plasma membrane"/>
    <property type="evidence" value="ECO:0007669"/>
    <property type="project" value="UniProtKB-SubCell"/>
</dbReference>
<dbReference type="RefSeq" id="WP_085076772.1">
    <property type="nucleotide sequence ID" value="NZ_JACKRZ010000197.1"/>
</dbReference>
<keyword evidence="4" id="KW-0812">Transmembrane</keyword>
<dbReference type="AlphaFoldDB" id="A0A1X1ZWZ3"/>
<organism evidence="7 8">
    <name type="scientific">Mycobacterium palustre</name>
    <dbReference type="NCBI Taxonomy" id="153971"/>
    <lineage>
        <taxon>Bacteria</taxon>
        <taxon>Bacillati</taxon>
        <taxon>Actinomycetota</taxon>
        <taxon>Actinomycetes</taxon>
        <taxon>Mycobacteriales</taxon>
        <taxon>Mycobacteriaceae</taxon>
        <taxon>Mycobacterium</taxon>
        <taxon>Mycobacterium simiae complex</taxon>
    </lineage>
</organism>
<dbReference type="OrthoDB" id="3398257at2"/>
<keyword evidence="6" id="KW-0472">Membrane</keyword>
<evidence type="ECO:0000313" key="8">
    <source>
        <dbReference type="Proteomes" id="UP000193529"/>
    </source>
</evidence>
<dbReference type="Pfam" id="PF05423">
    <property type="entry name" value="Mycobact_memb"/>
    <property type="match status" value="1"/>
</dbReference>
<evidence type="ECO:0000256" key="3">
    <source>
        <dbReference type="ARBA" id="ARBA00022475"/>
    </source>
</evidence>
<comment type="caution">
    <text evidence="7">The sequence shown here is derived from an EMBL/GenBank/DDBJ whole genome shotgun (WGS) entry which is preliminary data.</text>
</comment>
<dbReference type="EMBL" id="LQPJ01000052">
    <property type="protein sequence ID" value="ORW28898.1"/>
    <property type="molecule type" value="Genomic_DNA"/>
</dbReference>
<dbReference type="InterPro" id="IPR038468">
    <property type="entry name" value="MmpS_C"/>
</dbReference>
<dbReference type="Proteomes" id="UP000193529">
    <property type="component" value="Unassembled WGS sequence"/>
</dbReference>
<evidence type="ECO:0000256" key="6">
    <source>
        <dbReference type="ARBA" id="ARBA00023136"/>
    </source>
</evidence>
<dbReference type="Gene3D" id="2.60.40.2880">
    <property type="entry name" value="MmpS1-5, C-terminal soluble domain"/>
    <property type="match status" value="1"/>
</dbReference>
<keyword evidence="3" id="KW-1003">Cell membrane</keyword>
<proteinExistence type="inferred from homology"/>
<keyword evidence="8" id="KW-1185">Reference proteome</keyword>